<dbReference type="Gene3D" id="1.25.40.10">
    <property type="entry name" value="Tetratricopeptide repeat domain"/>
    <property type="match status" value="2"/>
</dbReference>
<dbReference type="InterPro" id="IPR011990">
    <property type="entry name" value="TPR-like_helical_dom_sf"/>
</dbReference>
<organism evidence="1 2">
    <name type="scientific">Novipirellula artificiosorum</name>
    <dbReference type="NCBI Taxonomy" id="2528016"/>
    <lineage>
        <taxon>Bacteria</taxon>
        <taxon>Pseudomonadati</taxon>
        <taxon>Planctomycetota</taxon>
        <taxon>Planctomycetia</taxon>
        <taxon>Pirellulales</taxon>
        <taxon>Pirellulaceae</taxon>
        <taxon>Novipirellula</taxon>
    </lineage>
</organism>
<dbReference type="Proteomes" id="UP000319143">
    <property type="component" value="Unassembled WGS sequence"/>
</dbReference>
<proteinExistence type="predicted"/>
<dbReference type="SUPFAM" id="SSF48452">
    <property type="entry name" value="TPR-like"/>
    <property type="match status" value="1"/>
</dbReference>
<gene>
    <name evidence="1" type="ORF">Poly41_38800</name>
</gene>
<sequence length="359" mass="40568">MAGKSLVSPIWLTADRGFFFLFSHPALPMHSIRSHLLPASLAILAFTLVSFSEQTPVHADDDVAVAFDSADEAMGVGAAYLRAKKYDLARPPLEAALELSTSEAERLKVYEMLLPVYRQIPEFEPFRDAAEFIIEKSDKAYQRSMTRRSFISFAYNRGQIDELVERYEEKLTKEPNDEPTVYLLAEIYSNMRRDPKRTIELLEQLQKLQSKGQVSDPDSMSASEKQRMVLAKSNLAREYLRGDAYRKAAKLYEAIAPLDPTTQAWNLKEAAIAWMKEGNPSKALKLAERAEVAPAEARNDQLTHFFHRHLGDLFMKLALPAKAIPHYEIAIEKTTIAGYKKDTAQSLREAQQAAEPNKS</sequence>
<dbReference type="AlphaFoldDB" id="A0A5C6DJP4"/>
<dbReference type="SUPFAM" id="SSF81901">
    <property type="entry name" value="HCP-like"/>
    <property type="match status" value="1"/>
</dbReference>
<protein>
    <recommendedName>
        <fullName evidence="3">Tetratricopeptide repeat protein</fullName>
    </recommendedName>
</protein>
<accession>A0A5C6DJP4</accession>
<evidence type="ECO:0008006" key="3">
    <source>
        <dbReference type="Google" id="ProtNLM"/>
    </source>
</evidence>
<comment type="caution">
    <text evidence="1">The sequence shown here is derived from an EMBL/GenBank/DDBJ whole genome shotgun (WGS) entry which is preliminary data.</text>
</comment>
<evidence type="ECO:0000313" key="2">
    <source>
        <dbReference type="Proteomes" id="UP000319143"/>
    </source>
</evidence>
<dbReference type="EMBL" id="SJPV01000006">
    <property type="protein sequence ID" value="TWU36127.1"/>
    <property type="molecule type" value="Genomic_DNA"/>
</dbReference>
<name>A0A5C6DJP4_9BACT</name>
<evidence type="ECO:0000313" key="1">
    <source>
        <dbReference type="EMBL" id="TWU36127.1"/>
    </source>
</evidence>
<keyword evidence="2" id="KW-1185">Reference proteome</keyword>
<reference evidence="1 2" key="1">
    <citation type="submission" date="2019-02" db="EMBL/GenBank/DDBJ databases">
        <title>Deep-cultivation of Planctomycetes and their phenomic and genomic characterization uncovers novel biology.</title>
        <authorList>
            <person name="Wiegand S."/>
            <person name="Jogler M."/>
            <person name="Boedeker C."/>
            <person name="Pinto D."/>
            <person name="Vollmers J."/>
            <person name="Rivas-Marin E."/>
            <person name="Kohn T."/>
            <person name="Peeters S.H."/>
            <person name="Heuer A."/>
            <person name="Rast P."/>
            <person name="Oberbeckmann S."/>
            <person name="Bunk B."/>
            <person name="Jeske O."/>
            <person name="Meyerdierks A."/>
            <person name="Storesund J.E."/>
            <person name="Kallscheuer N."/>
            <person name="Luecker S."/>
            <person name="Lage O.M."/>
            <person name="Pohl T."/>
            <person name="Merkel B.J."/>
            <person name="Hornburger P."/>
            <person name="Mueller R.-W."/>
            <person name="Bruemmer F."/>
            <person name="Labrenz M."/>
            <person name="Spormann A.M."/>
            <person name="Op Den Camp H."/>
            <person name="Overmann J."/>
            <person name="Amann R."/>
            <person name="Jetten M.S.M."/>
            <person name="Mascher T."/>
            <person name="Medema M.H."/>
            <person name="Devos D.P."/>
            <person name="Kaster A.-K."/>
            <person name="Ovreas L."/>
            <person name="Rohde M."/>
            <person name="Galperin M.Y."/>
            <person name="Jogler C."/>
        </authorList>
    </citation>
    <scope>NUCLEOTIDE SEQUENCE [LARGE SCALE GENOMIC DNA]</scope>
    <source>
        <strain evidence="1 2">Poly41</strain>
    </source>
</reference>